<accession>A0ACC3TP89</accession>
<evidence type="ECO:0000313" key="2">
    <source>
        <dbReference type="Proteomes" id="UP001489719"/>
    </source>
</evidence>
<gene>
    <name evidence="1" type="ORF">V1517DRAFT_116327</name>
</gene>
<evidence type="ECO:0000313" key="1">
    <source>
        <dbReference type="EMBL" id="KAK9322984.1"/>
    </source>
</evidence>
<protein>
    <submittedName>
        <fullName evidence="1">Uncharacterized protein</fullName>
    </submittedName>
</protein>
<dbReference type="Proteomes" id="UP001489719">
    <property type="component" value="Unassembled WGS sequence"/>
</dbReference>
<dbReference type="EMBL" id="MU970068">
    <property type="protein sequence ID" value="KAK9322984.1"/>
    <property type="molecule type" value="Genomic_DNA"/>
</dbReference>
<comment type="caution">
    <text evidence="1">The sequence shown here is derived from an EMBL/GenBank/DDBJ whole genome shotgun (WGS) entry which is preliminary data.</text>
</comment>
<proteinExistence type="predicted"/>
<sequence length="609" mass="67945">MAVDSPPPASRVGSLRSFKLVFILAAGFSVVVLLLIMSSLASGSVQSIIPTVNKNTCSGLSTDGVSNQTVLPAAVEEAEISTEPVTGPTELDPIDNRPLTPADIAANDRTLFASALAAHPRPIRLLRYCNSPPNRGTEDANFLVSSNGPERTLLRLSFPALPKDDQHQRFERYNPNVIPFPQNYNYPYLGFARQSRNNTDTTPHEVVYCEMDWAYTTVGRKILRCANDSPPKNLALPTWRSQHDSCTGRNAKLRDVAQGPSDPRVFFSPAGEPLMILGTNGFSTCMSQFVVDLRAVIPDLATKMNLTHVPMRYDNLTELPRDHFREIERNWFVLYDHDNVEHVQHEISPRSVSTTSGADAGKNMLLKSQTEAPACLKALLRNEHSALNQATNALRVTMCEFPCIPTVHNTVLVSIVHVKYTPKDQDHFFRRYVNVMNMTAPFNILARTNNLVFAGADEKQALYAVSMAWDPHYQTRRDWDDEVDAKPSEIVQVKAPTLESDMTGGLLVGFSDSPDTIDLTSGFDVERETVKFRSRRLRRRDSRPAETPAPTKPNHKHNLIADGHTHGWIDDMVMINIGVNDSESGILHTPMKDILECLKYCDVNDQNEE</sequence>
<keyword evidence="2" id="KW-1185">Reference proteome</keyword>
<name>A0ACC3TP89_9ASCO</name>
<organism evidence="1 2">
    <name type="scientific">Lipomyces orientalis</name>
    <dbReference type="NCBI Taxonomy" id="1233043"/>
    <lineage>
        <taxon>Eukaryota</taxon>
        <taxon>Fungi</taxon>
        <taxon>Dikarya</taxon>
        <taxon>Ascomycota</taxon>
        <taxon>Saccharomycotina</taxon>
        <taxon>Lipomycetes</taxon>
        <taxon>Lipomycetales</taxon>
        <taxon>Lipomycetaceae</taxon>
        <taxon>Lipomyces</taxon>
    </lineage>
</organism>
<reference evidence="2" key="1">
    <citation type="journal article" date="2024" name="Front. Bioeng. Biotechnol.">
        <title>Genome-scale model development and genomic sequencing of the oleaginous clade Lipomyces.</title>
        <authorList>
            <person name="Czajka J.J."/>
            <person name="Han Y."/>
            <person name="Kim J."/>
            <person name="Mondo S.J."/>
            <person name="Hofstad B.A."/>
            <person name="Robles A."/>
            <person name="Haridas S."/>
            <person name="Riley R."/>
            <person name="LaButti K."/>
            <person name="Pangilinan J."/>
            <person name="Andreopoulos W."/>
            <person name="Lipzen A."/>
            <person name="Yan J."/>
            <person name="Wang M."/>
            <person name="Ng V."/>
            <person name="Grigoriev I.V."/>
            <person name="Spatafora J.W."/>
            <person name="Magnuson J.K."/>
            <person name="Baker S.E."/>
            <person name="Pomraning K.R."/>
        </authorList>
    </citation>
    <scope>NUCLEOTIDE SEQUENCE [LARGE SCALE GENOMIC DNA]</scope>
    <source>
        <strain evidence="2">CBS 10300</strain>
    </source>
</reference>